<sequence length="187" mass="20793">MNEFSVLAAESGEDVNPLIPETYDIVWSIVCVAIIAVLFYKYVIPRLMKTLDERTDKIEGGIKRAEIAQEEAQLTLQQYQQQLAEARLEAARIREEARTQGQQILAQMRADAQAESDRIVAAGHSQLEAQRQQILTELRTELGHTAVDLAEKIIGQSVSDEAKQAASIERFLTELDDESKAGIGVGR</sequence>
<evidence type="ECO:0000256" key="8">
    <source>
        <dbReference type="ARBA" id="ARBA00022989"/>
    </source>
</evidence>
<evidence type="ECO:0000313" key="18">
    <source>
        <dbReference type="Proteomes" id="UP000321424"/>
    </source>
</evidence>
<keyword evidence="3 14" id="KW-0813">Transport</keyword>
<keyword evidence="10 14" id="KW-0472">Membrane</keyword>
<evidence type="ECO:0000256" key="1">
    <source>
        <dbReference type="ARBA" id="ARBA00004162"/>
    </source>
</evidence>
<comment type="caution">
    <text evidence="17">The sequence shown here is derived from an EMBL/GenBank/DDBJ whole genome shotgun (WGS) entry which is preliminary data.</text>
</comment>
<keyword evidence="4 14" id="KW-1003">Cell membrane</keyword>
<protein>
    <recommendedName>
        <fullName evidence="14">ATP synthase subunit b</fullName>
    </recommendedName>
    <alternativeName>
        <fullName evidence="14">ATP synthase F(0) sector subunit b</fullName>
    </alternativeName>
    <alternativeName>
        <fullName evidence="14">ATPase subunit I</fullName>
    </alternativeName>
    <alternativeName>
        <fullName evidence="14">F-type ATPase subunit b</fullName>
        <shortName evidence="14">F-ATPase subunit b</shortName>
    </alternativeName>
</protein>
<dbReference type="NCBIfam" id="TIGR01144">
    <property type="entry name" value="ATP_synt_b"/>
    <property type="match status" value="1"/>
</dbReference>
<evidence type="ECO:0000256" key="14">
    <source>
        <dbReference type="HAMAP-Rule" id="MF_01398"/>
    </source>
</evidence>
<dbReference type="RefSeq" id="WP_107654447.1">
    <property type="nucleotide sequence ID" value="NZ_BJXA01000063.1"/>
</dbReference>
<dbReference type="EMBL" id="BJXA01000063">
    <property type="protein sequence ID" value="GEM42105.1"/>
    <property type="molecule type" value="Genomic_DNA"/>
</dbReference>
<dbReference type="InterPro" id="IPR050059">
    <property type="entry name" value="ATP_synthase_B_chain"/>
</dbReference>
<dbReference type="GO" id="GO:0005886">
    <property type="term" value="C:plasma membrane"/>
    <property type="evidence" value="ECO:0007669"/>
    <property type="project" value="UniProtKB-SubCell"/>
</dbReference>
<dbReference type="Proteomes" id="UP000321424">
    <property type="component" value="Unassembled WGS sequence"/>
</dbReference>
<dbReference type="NCBIfam" id="NF004412">
    <property type="entry name" value="PRK05759.1-3"/>
    <property type="match status" value="1"/>
</dbReference>
<feature type="transmembrane region" description="Helical" evidence="14">
    <location>
        <begin position="25"/>
        <end position="44"/>
    </location>
</feature>
<keyword evidence="16" id="KW-0175">Coiled coil</keyword>
<evidence type="ECO:0000256" key="15">
    <source>
        <dbReference type="RuleBase" id="RU003848"/>
    </source>
</evidence>
<dbReference type="PANTHER" id="PTHR33445">
    <property type="entry name" value="ATP SYNTHASE SUBUNIT B', CHLOROPLASTIC"/>
    <property type="match status" value="1"/>
</dbReference>
<dbReference type="InterPro" id="IPR028987">
    <property type="entry name" value="ATP_synth_B-like_membr_sf"/>
</dbReference>
<keyword evidence="5 14" id="KW-0138">CF(0)</keyword>
<dbReference type="Pfam" id="PF00430">
    <property type="entry name" value="ATP-synt_B"/>
    <property type="match status" value="1"/>
</dbReference>
<dbReference type="HAMAP" id="MF_01398">
    <property type="entry name" value="ATP_synth_b_bprime"/>
    <property type="match status" value="1"/>
</dbReference>
<dbReference type="AlphaFoldDB" id="A0A511MNA4"/>
<keyword evidence="8 14" id="KW-1133">Transmembrane helix</keyword>
<evidence type="ECO:0000256" key="4">
    <source>
        <dbReference type="ARBA" id="ARBA00022475"/>
    </source>
</evidence>
<evidence type="ECO:0000256" key="2">
    <source>
        <dbReference type="ARBA" id="ARBA00005513"/>
    </source>
</evidence>
<dbReference type="GO" id="GO:0045259">
    <property type="term" value="C:proton-transporting ATP synthase complex"/>
    <property type="evidence" value="ECO:0007669"/>
    <property type="project" value="UniProtKB-KW"/>
</dbReference>
<evidence type="ECO:0000256" key="12">
    <source>
        <dbReference type="ARBA" id="ARBA00025198"/>
    </source>
</evidence>
<dbReference type="Gene3D" id="1.20.5.620">
    <property type="entry name" value="F1F0 ATP synthase subunit B, membrane domain"/>
    <property type="match status" value="1"/>
</dbReference>
<comment type="function">
    <text evidence="12 14">F(1)F(0) ATP synthase produces ATP from ADP in the presence of a proton or sodium gradient. F-type ATPases consist of two structural domains, F(1) containing the extramembraneous catalytic core and F(0) containing the membrane proton channel, linked together by a central stalk and a peripheral stalk. During catalysis, ATP synthesis in the catalytic domain of F(1) is coupled via a rotary mechanism of the central stalk subunits to proton translocation.</text>
</comment>
<comment type="subcellular location">
    <subcellularLocation>
        <location evidence="1 14">Cell membrane</location>
        <topology evidence="1 14">Single-pass membrane protein</topology>
    </subcellularLocation>
</comment>
<accession>A0A511MNA4</accession>
<evidence type="ECO:0000256" key="10">
    <source>
        <dbReference type="ARBA" id="ARBA00023136"/>
    </source>
</evidence>
<comment type="similarity">
    <text evidence="2 14 15">Belongs to the ATPase B chain family.</text>
</comment>
<evidence type="ECO:0000256" key="11">
    <source>
        <dbReference type="ARBA" id="ARBA00023310"/>
    </source>
</evidence>
<dbReference type="InterPro" id="IPR002146">
    <property type="entry name" value="ATP_synth_b/b'su_bac/chlpt"/>
</dbReference>
<keyword evidence="9 14" id="KW-0406">Ion transport</keyword>
<dbReference type="PANTHER" id="PTHR33445:SF1">
    <property type="entry name" value="ATP SYNTHASE SUBUNIT B"/>
    <property type="match status" value="1"/>
</dbReference>
<evidence type="ECO:0000256" key="7">
    <source>
        <dbReference type="ARBA" id="ARBA00022781"/>
    </source>
</evidence>
<comment type="function">
    <text evidence="14">Component of the F(0) channel, it forms part of the peripheral stalk, linking F(1) to F(0).</text>
</comment>
<comment type="subunit">
    <text evidence="13 14">F-type ATPases have 2 components, F(1) - the catalytic core - and F(0) - the membrane proton channel. F(1) has five subunits: alpha(3), beta(3), gamma(1), delta(1), epsilon(1). F(0) has three main subunits: a(1), b(2) and c(10-14). The alpha and beta chains form an alternating ring which encloses part of the gamma chain. F(1) is attached to F(0) by a central stalk formed by the gamma and epsilon chains, while a peripheral stalk is formed by the delta and b chains.</text>
</comment>
<dbReference type="CDD" id="cd06503">
    <property type="entry name" value="ATP-synt_Fo_b"/>
    <property type="match status" value="1"/>
</dbReference>
<dbReference type="SUPFAM" id="SSF81573">
    <property type="entry name" value="F1F0 ATP synthase subunit B, membrane domain"/>
    <property type="match status" value="1"/>
</dbReference>
<name>A0A511MNA4_9NOCA</name>
<keyword evidence="18" id="KW-1185">Reference proteome</keyword>
<dbReference type="GO" id="GO:0046961">
    <property type="term" value="F:proton-transporting ATPase activity, rotational mechanism"/>
    <property type="evidence" value="ECO:0007669"/>
    <property type="project" value="TreeGrafter"/>
</dbReference>
<keyword evidence="6 14" id="KW-0812">Transmembrane</keyword>
<keyword evidence="11 14" id="KW-0066">ATP synthesis</keyword>
<feature type="coiled-coil region" evidence="16">
    <location>
        <begin position="62"/>
        <end position="103"/>
    </location>
</feature>
<gene>
    <name evidence="14 17" type="primary">atpF</name>
    <name evidence="17" type="ORF">NN4_66240</name>
</gene>
<keyword evidence="7 14" id="KW-0375">Hydrogen ion transport</keyword>
<reference evidence="17 18" key="1">
    <citation type="submission" date="2019-07" db="EMBL/GenBank/DDBJ databases">
        <title>Whole genome shotgun sequence of Nocardia ninae NBRC 108245.</title>
        <authorList>
            <person name="Hosoyama A."/>
            <person name="Uohara A."/>
            <person name="Ohji S."/>
            <person name="Ichikawa N."/>
        </authorList>
    </citation>
    <scope>NUCLEOTIDE SEQUENCE [LARGE SCALE GENOMIC DNA]</scope>
    <source>
        <strain evidence="17 18">NBRC 108245</strain>
    </source>
</reference>
<organism evidence="17 18">
    <name type="scientific">Nocardia ninae NBRC 108245</name>
    <dbReference type="NCBI Taxonomy" id="1210091"/>
    <lineage>
        <taxon>Bacteria</taxon>
        <taxon>Bacillati</taxon>
        <taxon>Actinomycetota</taxon>
        <taxon>Actinomycetes</taxon>
        <taxon>Mycobacteriales</taxon>
        <taxon>Nocardiaceae</taxon>
        <taxon>Nocardia</taxon>
    </lineage>
</organism>
<evidence type="ECO:0000256" key="5">
    <source>
        <dbReference type="ARBA" id="ARBA00022547"/>
    </source>
</evidence>
<dbReference type="OrthoDB" id="5242917at2"/>
<evidence type="ECO:0000313" key="17">
    <source>
        <dbReference type="EMBL" id="GEM42105.1"/>
    </source>
</evidence>
<evidence type="ECO:0000256" key="9">
    <source>
        <dbReference type="ARBA" id="ARBA00023065"/>
    </source>
</evidence>
<evidence type="ECO:0000256" key="3">
    <source>
        <dbReference type="ARBA" id="ARBA00022448"/>
    </source>
</evidence>
<evidence type="ECO:0000256" key="16">
    <source>
        <dbReference type="SAM" id="Coils"/>
    </source>
</evidence>
<dbReference type="InterPro" id="IPR005864">
    <property type="entry name" value="ATP_synth_F0_bsu_bac"/>
</dbReference>
<evidence type="ECO:0000256" key="6">
    <source>
        <dbReference type="ARBA" id="ARBA00022692"/>
    </source>
</evidence>
<dbReference type="GO" id="GO:0046933">
    <property type="term" value="F:proton-transporting ATP synthase activity, rotational mechanism"/>
    <property type="evidence" value="ECO:0007669"/>
    <property type="project" value="UniProtKB-UniRule"/>
</dbReference>
<proteinExistence type="inferred from homology"/>
<evidence type="ECO:0000256" key="13">
    <source>
        <dbReference type="ARBA" id="ARBA00025830"/>
    </source>
</evidence>